<dbReference type="EMBL" id="HBFP01008048">
    <property type="protein sequence ID" value="CAD8821367.1"/>
    <property type="molecule type" value="Transcribed_RNA"/>
</dbReference>
<dbReference type="PANTHER" id="PTHR30535:SF34">
    <property type="entry name" value="MOLYBDATE-BINDING PROTEIN MOLA"/>
    <property type="match status" value="1"/>
</dbReference>
<reference evidence="3" key="1">
    <citation type="submission" date="2021-01" db="EMBL/GenBank/DDBJ databases">
        <authorList>
            <person name="Corre E."/>
            <person name="Pelletier E."/>
            <person name="Niang G."/>
            <person name="Scheremetjew M."/>
            <person name="Finn R."/>
            <person name="Kale V."/>
            <person name="Holt S."/>
            <person name="Cochrane G."/>
            <person name="Meng A."/>
            <person name="Brown T."/>
            <person name="Cohen L."/>
        </authorList>
    </citation>
    <scope>NUCLEOTIDE SEQUENCE</scope>
    <source>
        <strain evidence="3">CCMP3278</strain>
    </source>
</reference>
<keyword evidence="1" id="KW-1133">Transmembrane helix</keyword>
<feature type="signal peptide" evidence="2">
    <location>
        <begin position="1"/>
        <end position="19"/>
    </location>
</feature>
<feature type="chain" id="PRO_5030894656" description="Fe/B12 periplasmic-binding domain-containing protein" evidence="2">
    <location>
        <begin position="20"/>
        <end position="591"/>
    </location>
</feature>
<keyword evidence="1" id="KW-0472">Membrane</keyword>
<dbReference type="CDD" id="cd12087">
    <property type="entry name" value="TM_EGFR-like"/>
    <property type="match status" value="1"/>
</dbReference>
<evidence type="ECO:0008006" key="4">
    <source>
        <dbReference type="Google" id="ProtNLM"/>
    </source>
</evidence>
<dbReference type="GO" id="GO:0071281">
    <property type="term" value="P:cellular response to iron ion"/>
    <property type="evidence" value="ECO:0007669"/>
    <property type="project" value="TreeGrafter"/>
</dbReference>
<keyword evidence="1" id="KW-0812">Transmembrane</keyword>
<evidence type="ECO:0000256" key="2">
    <source>
        <dbReference type="SAM" id="SignalP"/>
    </source>
</evidence>
<dbReference type="InterPro" id="IPR050902">
    <property type="entry name" value="ABC_Transporter_SBP"/>
</dbReference>
<evidence type="ECO:0000313" key="3">
    <source>
        <dbReference type="EMBL" id="CAD8821367.1"/>
    </source>
</evidence>
<feature type="transmembrane region" description="Helical" evidence="1">
    <location>
        <begin position="543"/>
        <end position="566"/>
    </location>
</feature>
<protein>
    <recommendedName>
        <fullName evidence="4">Fe/B12 periplasmic-binding domain-containing protein</fullName>
    </recommendedName>
</protein>
<evidence type="ECO:0000256" key="1">
    <source>
        <dbReference type="SAM" id="Phobius"/>
    </source>
</evidence>
<sequence>MRSIFALGCFVVCMTFVAAVGDGRPQSELCEDPVETCDPTVDYFGSKIVAEYMQELVLEYKNTLVEISIPSVEYNAVVVRCGCSPPNDLAEGTHVIYTPAKPVYMYETPTIAFAALSLGLVDKIAAIQTVKIVTNQDVRDAVAAGTIFEADPNYELFQGDGHGGLINPEIVPVLPSMAFISTFGSGTQSSAEVFESQTESKIEYMPVAETMESTPLGRAEWVKVIGLVLGVTEEANTVFTGIRSRYESTKELVSGSKFRPSVATNGLFGSSWFFSGPSSYIGAYIADAGAVQNIEVDTGNPLTADQALERYESARFWINYPSTSADSVDDVLAEDSSNPKTYESMQSAMCARVSSNARRLNPSGTGSDFFESGIASPDTVLLDLVTVLHPELTTSHSLVYYKEFEASTSLVCPSHLKDLPLEIEDGDSRADIPLAVAGINRFLLEENSLKILESVSAAVSAVSGVDVSSMNLLFREATEMARMTVRVQSTTSAVVGISRSAEMIRAAVESSLKEISSDAAVILDGTIEITPEPETDSGLSGGAIAGIVIGSIVAVTLIALAVFFVLRKKSNSEVTSKSDPAVAPVGEEIEA</sequence>
<name>A0A7S0ZGV6_9RHOD</name>
<dbReference type="Gene3D" id="3.40.50.1980">
    <property type="entry name" value="Nitrogenase molybdenum iron protein domain"/>
    <property type="match status" value="1"/>
</dbReference>
<accession>A0A7S0ZGV6</accession>
<gene>
    <name evidence="3" type="ORF">TOLI1172_LOCUS5762</name>
</gene>
<proteinExistence type="predicted"/>
<dbReference type="AlphaFoldDB" id="A0A7S0ZGV6"/>
<keyword evidence="2" id="KW-0732">Signal</keyword>
<organism evidence="3">
    <name type="scientific">Timspurckia oligopyrenoides</name>
    <dbReference type="NCBI Taxonomy" id="708627"/>
    <lineage>
        <taxon>Eukaryota</taxon>
        <taxon>Rhodophyta</taxon>
        <taxon>Bangiophyceae</taxon>
        <taxon>Porphyridiales</taxon>
        <taxon>Porphyridiaceae</taxon>
        <taxon>Timspurckia</taxon>
    </lineage>
</organism>
<dbReference type="PANTHER" id="PTHR30535">
    <property type="entry name" value="VITAMIN B12-BINDING PROTEIN"/>
    <property type="match status" value="1"/>
</dbReference>
<dbReference type="SUPFAM" id="SSF53807">
    <property type="entry name" value="Helical backbone' metal receptor"/>
    <property type="match status" value="1"/>
</dbReference>